<dbReference type="PATRIC" id="fig|1232683.4.peg.1985"/>
<dbReference type="AlphaFoldDB" id="A0A081FZE0"/>
<dbReference type="Gene3D" id="2.120.10.30">
    <property type="entry name" value="TolB, C-terminal domain"/>
    <property type="match status" value="1"/>
</dbReference>
<feature type="domain" description="Glucose/Sorbosone dehydrogenase" evidence="1">
    <location>
        <begin position="45"/>
        <end position="369"/>
    </location>
</feature>
<dbReference type="InterPro" id="IPR011041">
    <property type="entry name" value="Quinoprot_gluc/sorb_DH_b-prop"/>
</dbReference>
<accession>A0A081FZE0</accession>
<dbReference type="SUPFAM" id="SSF50952">
    <property type="entry name" value="Soluble quinoprotein glucose dehydrogenase"/>
    <property type="match status" value="1"/>
</dbReference>
<sequence>MKKQAALWLMLTLSVVMPIRAEVVFKGESQGMPFEVEVLAENLGVPWGMTFIDERQIFFTRREGGAGLLDLKTSKVVSIKGVPEVSARGQGGFLDVIALKDKSGTGWLYFTWVKRVDGKGVTVLSRARLQGNTLSDWQDLLVTDSATDTERHFGSRMAVDNAGHIFFSVGDRGHRPNGQDLSTHAGSVLRLNLDGSVPEDNPFVGRGDARSEIWSYGHRNPQGLAWDGVGVRLWEIEHGPRGGDEINLIQPGGNYGWPTLSYGKEYWGPIDVGEGTEREGMVSPVKVYVPSIAPGSLLYYTGDAFPAWRGNLIAGALKLTHLNRVTLDEKGKAISEERLLVSLGERIRALIQGPEGWLYFSTDSGKIMRLKP</sequence>
<comment type="caution">
    <text evidence="2">The sequence shown here is derived from an EMBL/GenBank/DDBJ whole genome shotgun (WGS) entry which is preliminary data.</text>
</comment>
<dbReference type="PANTHER" id="PTHR19328:SF75">
    <property type="entry name" value="ALDOSE SUGAR DEHYDROGENASE YLII"/>
    <property type="match status" value="1"/>
</dbReference>
<dbReference type="Pfam" id="PF07995">
    <property type="entry name" value="GSDH"/>
    <property type="match status" value="1"/>
</dbReference>
<dbReference type="InterPro" id="IPR012938">
    <property type="entry name" value="Glc/Sorbosone_DH"/>
</dbReference>
<evidence type="ECO:0000313" key="3">
    <source>
        <dbReference type="Proteomes" id="UP000028252"/>
    </source>
</evidence>
<protein>
    <submittedName>
        <fullName evidence="2">PQQ-dependent oxidoreductase, gdhB family</fullName>
    </submittedName>
</protein>
<evidence type="ECO:0000313" key="2">
    <source>
        <dbReference type="EMBL" id="KEA63895.1"/>
    </source>
</evidence>
<proteinExistence type="predicted"/>
<gene>
    <name evidence="2" type="ORF">ADIMK_2022</name>
</gene>
<reference evidence="2 3" key="1">
    <citation type="submission" date="2014-04" db="EMBL/GenBank/DDBJ databases">
        <title>Marinobacterium kochiensis sp. nov., isolated from sediment sample collected from Kochi backwaters in Kerala, India.</title>
        <authorList>
            <person name="Singh A."/>
            <person name="Pinnaka A.K."/>
        </authorList>
    </citation>
    <scope>NUCLEOTIDE SEQUENCE [LARGE SCALE GENOMIC DNA]</scope>
    <source>
        <strain evidence="2 3">AK27</strain>
    </source>
</reference>
<name>A0A081FZE0_9GAMM</name>
<dbReference type="PANTHER" id="PTHR19328">
    <property type="entry name" value="HEDGEHOG-INTERACTING PROTEIN"/>
    <property type="match status" value="1"/>
</dbReference>
<dbReference type="STRING" id="1232683.ADIMK_2022"/>
<dbReference type="InterPro" id="IPR011042">
    <property type="entry name" value="6-blade_b-propeller_TolB-like"/>
</dbReference>
<organism evidence="2 3">
    <name type="scientific">Marinobacterium lacunae</name>
    <dbReference type="NCBI Taxonomy" id="1232683"/>
    <lineage>
        <taxon>Bacteria</taxon>
        <taxon>Pseudomonadati</taxon>
        <taxon>Pseudomonadota</taxon>
        <taxon>Gammaproteobacteria</taxon>
        <taxon>Oceanospirillales</taxon>
        <taxon>Oceanospirillaceae</taxon>
        <taxon>Marinobacterium</taxon>
    </lineage>
</organism>
<keyword evidence="3" id="KW-1185">Reference proteome</keyword>
<dbReference type="EMBL" id="JMQN01000028">
    <property type="protein sequence ID" value="KEA63895.1"/>
    <property type="molecule type" value="Genomic_DNA"/>
</dbReference>
<dbReference type="Proteomes" id="UP000028252">
    <property type="component" value="Unassembled WGS sequence"/>
</dbReference>
<evidence type="ECO:0000259" key="1">
    <source>
        <dbReference type="Pfam" id="PF07995"/>
    </source>
</evidence>
<dbReference type="RefSeq" id="WP_036187257.1">
    <property type="nucleotide sequence ID" value="NZ_JMQN01000028.1"/>
</dbReference>
<dbReference type="eggNOG" id="COG2133">
    <property type="taxonomic scope" value="Bacteria"/>
</dbReference>